<dbReference type="InterPro" id="IPR024368">
    <property type="entry name" value="Ecl1/2/3"/>
</dbReference>
<proteinExistence type="predicted"/>
<dbReference type="Proteomes" id="UP000326565">
    <property type="component" value="Unassembled WGS sequence"/>
</dbReference>
<organism evidence="1 2">
    <name type="scientific">Aspergillus leporis</name>
    <dbReference type="NCBI Taxonomy" id="41062"/>
    <lineage>
        <taxon>Eukaryota</taxon>
        <taxon>Fungi</taxon>
        <taxon>Dikarya</taxon>
        <taxon>Ascomycota</taxon>
        <taxon>Pezizomycotina</taxon>
        <taxon>Eurotiomycetes</taxon>
        <taxon>Eurotiomycetidae</taxon>
        <taxon>Eurotiales</taxon>
        <taxon>Aspergillaceae</taxon>
        <taxon>Aspergillus</taxon>
        <taxon>Aspergillus subgen. Circumdati</taxon>
    </lineage>
</organism>
<evidence type="ECO:0000313" key="2">
    <source>
        <dbReference type="Proteomes" id="UP000326565"/>
    </source>
</evidence>
<reference evidence="1 2" key="1">
    <citation type="submission" date="2019-04" db="EMBL/GenBank/DDBJ databases">
        <title>Friends and foes A comparative genomics study of 23 Aspergillus species from section Flavi.</title>
        <authorList>
            <consortium name="DOE Joint Genome Institute"/>
            <person name="Kjaerbolling I."/>
            <person name="Vesth T."/>
            <person name="Frisvad J.C."/>
            <person name="Nybo J.L."/>
            <person name="Theobald S."/>
            <person name="Kildgaard S."/>
            <person name="Isbrandt T."/>
            <person name="Kuo A."/>
            <person name="Sato A."/>
            <person name="Lyhne E.K."/>
            <person name="Kogle M.E."/>
            <person name="Wiebenga A."/>
            <person name="Kun R.S."/>
            <person name="Lubbers R.J."/>
            <person name="Makela M.R."/>
            <person name="Barry K."/>
            <person name="Chovatia M."/>
            <person name="Clum A."/>
            <person name="Daum C."/>
            <person name="Haridas S."/>
            <person name="He G."/>
            <person name="LaButti K."/>
            <person name="Lipzen A."/>
            <person name="Mondo S."/>
            <person name="Riley R."/>
            <person name="Salamov A."/>
            <person name="Simmons B.A."/>
            <person name="Magnuson J.K."/>
            <person name="Henrissat B."/>
            <person name="Mortensen U.H."/>
            <person name="Larsen T.O."/>
            <person name="Devries R.P."/>
            <person name="Grigoriev I.V."/>
            <person name="Machida M."/>
            <person name="Baker S.E."/>
            <person name="Andersen M.R."/>
        </authorList>
    </citation>
    <scope>NUCLEOTIDE SEQUENCE [LARGE SCALE GENOMIC DNA]</scope>
    <source>
        <strain evidence="1 2">CBS 151.66</strain>
    </source>
</reference>
<accession>A0A5N5X4S3</accession>
<evidence type="ECO:0000313" key="1">
    <source>
        <dbReference type="EMBL" id="KAB8075065.1"/>
    </source>
</evidence>
<dbReference type="OrthoDB" id="2563506at2759"/>
<dbReference type="AlphaFoldDB" id="A0A5N5X4S3"/>
<protein>
    <submittedName>
        <fullName evidence="1">Uncharacterized protein</fullName>
    </submittedName>
</protein>
<sequence>MPTIYHSPETASSCVHPLSYLNHTLFGLSISYPHYTRYSTFTVLNISNLAVATRMATERSLDFCLVCGRQTLGELYCSQSCRLAELNLTTLSTTISVSASVHRENFRKVTSRRYLPGH</sequence>
<keyword evidence="2" id="KW-1185">Reference proteome</keyword>
<name>A0A5N5X4S3_9EURO</name>
<dbReference type="Pfam" id="PF12855">
    <property type="entry name" value="Ecl1"/>
    <property type="match status" value="1"/>
</dbReference>
<dbReference type="EMBL" id="ML732200">
    <property type="protein sequence ID" value="KAB8075065.1"/>
    <property type="molecule type" value="Genomic_DNA"/>
</dbReference>
<gene>
    <name evidence="1" type="ORF">BDV29DRAFT_172655</name>
</gene>